<evidence type="ECO:0000256" key="1">
    <source>
        <dbReference type="ARBA" id="ARBA00004123"/>
    </source>
</evidence>
<dbReference type="Pfam" id="PF15699">
    <property type="entry name" value="NPR1_interact"/>
    <property type="match status" value="1"/>
</dbReference>
<dbReference type="PANTHER" id="PTHR33669:SF26">
    <property type="entry name" value="PROTEIN NIM1-INTERACTING 3"/>
    <property type="match status" value="1"/>
</dbReference>
<evidence type="ECO:0000256" key="2">
    <source>
        <dbReference type="ARBA" id="ARBA00009937"/>
    </source>
</evidence>
<feature type="compositionally biased region" description="Basic and acidic residues" evidence="4">
    <location>
        <begin position="79"/>
        <end position="98"/>
    </location>
</feature>
<keyword evidence="6" id="KW-1185">Reference proteome</keyword>
<dbReference type="InterPro" id="IPR031425">
    <property type="entry name" value="NPR1/NH1-interacting"/>
</dbReference>
<name>A0AAV5I0D2_9ROSI</name>
<protein>
    <submittedName>
        <fullName evidence="5">Uncharacterized protein</fullName>
    </submittedName>
</protein>
<dbReference type="AlphaFoldDB" id="A0AAV5I0D2"/>
<evidence type="ECO:0000256" key="4">
    <source>
        <dbReference type="SAM" id="MobiDB-lite"/>
    </source>
</evidence>
<organism evidence="5 6">
    <name type="scientific">Rubroshorea leprosula</name>
    <dbReference type="NCBI Taxonomy" id="152421"/>
    <lineage>
        <taxon>Eukaryota</taxon>
        <taxon>Viridiplantae</taxon>
        <taxon>Streptophyta</taxon>
        <taxon>Embryophyta</taxon>
        <taxon>Tracheophyta</taxon>
        <taxon>Spermatophyta</taxon>
        <taxon>Magnoliopsida</taxon>
        <taxon>eudicotyledons</taxon>
        <taxon>Gunneridae</taxon>
        <taxon>Pentapetalae</taxon>
        <taxon>rosids</taxon>
        <taxon>malvids</taxon>
        <taxon>Malvales</taxon>
        <taxon>Dipterocarpaceae</taxon>
        <taxon>Rubroshorea</taxon>
    </lineage>
</organism>
<evidence type="ECO:0000313" key="5">
    <source>
        <dbReference type="EMBL" id="GKU91169.1"/>
    </source>
</evidence>
<dbReference type="PANTHER" id="PTHR33669">
    <property type="entry name" value="PROTEIN NEGATIVE REGULATOR OF RESISTANCE"/>
    <property type="match status" value="1"/>
</dbReference>
<evidence type="ECO:0000256" key="3">
    <source>
        <dbReference type="ARBA" id="ARBA00023242"/>
    </source>
</evidence>
<dbReference type="EMBL" id="BPVZ01000005">
    <property type="protein sequence ID" value="GKU91169.1"/>
    <property type="molecule type" value="Genomic_DNA"/>
</dbReference>
<reference evidence="5 6" key="1">
    <citation type="journal article" date="2021" name="Commun. Biol.">
        <title>The genome of Shorea leprosula (Dipterocarpaceae) highlights the ecological relevance of drought in aseasonal tropical rainforests.</title>
        <authorList>
            <person name="Ng K.K.S."/>
            <person name="Kobayashi M.J."/>
            <person name="Fawcett J.A."/>
            <person name="Hatakeyama M."/>
            <person name="Paape T."/>
            <person name="Ng C.H."/>
            <person name="Ang C.C."/>
            <person name="Tnah L.H."/>
            <person name="Lee C.T."/>
            <person name="Nishiyama T."/>
            <person name="Sese J."/>
            <person name="O'Brien M.J."/>
            <person name="Copetti D."/>
            <person name="Mohd Noor M.I."/>
            <person name="Ong R.C."/>
            <person name="Putra M."/>
            <person name="Sireger I.Z."/>
            <person name="Indrioko S."/>
            <person name="Kosugi Y."/>
            <person name="Izuno A."/>
            <person name="Isagi Y."/>
            <person name="Lee S.L."/>
            <person name="Shimizu K.K."/>
        </authorList>
    </citation>
    <scope>NUCLEOTIDE SEQUENCE [LARGE SCALE GENOMIC DNA]</scope>
    <source>
        <strain evidence="5">214</strain>
    </source>
</reference>
<keyword evidence="3" id="KW-0539">Nucleus</keyword>
<dbReference type="Proteomes" id="UP001054252">
    <property type="component" value="Unassembled WGS sequence"/>
</dbReference>
<comment type="caution">
    <text evidence="5">The sequence shown here is derived from an EMBL/GenBank/DDBJ whole genome shotgun (WGS) entry which is preliminary data.</text>
</comment>
<dbReference type="GO" id="GO:0010112">
    <property type="term" value="P:regulation of systemic acquired resistance"/>
    <property type="evidence" value="ECO:0007669"/>
    <property type="project" value="InterPro"/>
</dbReference>
<comment type="similarity">
    <text evidence="2">Belongs to the NPR1-interactor family.</text>
</comment>
<feature type="region of interest" description="Disordered" evidence="4">
    <location>
        <begin position="56"/>
        <end position="109"/>
    </location>
</feature>
<proteinExistence type="inferred from homology"/>
<gene>
    <name evidence="5" type="ORF">SLEP1_g5079</name>
</gene>
<dbReference type="GO" id="GO:0005634">
    <property type="term" value="C:nucleus"/>
    <property type="evidence" value="ECO:0007669"/>
    <property type="project" value="UniProtKB-SubCell"/>
</dbReference>
<sequence length="109" mass="12657">MEKEGEEDENEQMQKFFALIRNTKDMHDRLRNLPQGSKEKEEERKVAVWNPMFQPEDFMEHAKSEHLPLPTQAAGPSSSKKEQQRKEEEDDAKDKAEDEGSGLDLKLSL</sequence>
<evidence type="ECO:0000313" key="6">
    <source>
        <dbReference type="Proteomes" id="UP001054252"/>
    </source>
</evidence>
<comment type="subcellular location">
    <subcellularLocation>
        <location evidence="1">Nucleus</location>
    </subcellularLocation>
</comment>
<accession>A0AAV5I0D2</accession>